<keyword evidence="6" id="KW-0677">Repeat</keyword>
<keyword evidence="3" id="KW-0245">EGF-like domain</keyword>
<dbReference type="Gene3D" id="4.10.400.10">
    <property type="entry name" value="Low-density Lipoprotein Receptor"/>
    <property type="match status" value="2"/>
</dbReference>
<evidence type="ECO:0000313" key="14">
    <source>
        <dbReference type="EMBL" id="ETE59279.1"/>
    </source>
</evidence>
<dbReference type="SUPFAM" id="SSF57424">
    <property type="entry name" value="LDL receptor-like module"/>
    <property type="match status" value="2"/>
</dbReference>
<dbReference type="InterPro" id="IPR050685">
    <property type="entry name" value="LDLR"/>
</dbReference>
<dbReference type="Pfam" id="PF00057">
    <property type="entry name" value="Ldl_recept_a"/>
    <property type="match status" value="2"/>
</dbReference>
<dbReference type="GO" id="GO:0005886">
    <property type="term" value="C:plasma membrane"/>
    <property type="evidence" value="ECO:0007669"/>
    <property type="project" value="TreeGrafter"/>
</dbReference>
<protein>
    <submittedName>
        <fullName evidence="14">Basement membrane-specific heparan sulfate proteoglycan core protein</fullName>
    </submittedName>
</protein>
<keyword evidence="4" id="KW-0812">Transmembrane</keyword>
<comment type="caution">
    <text evidence="14">The sequence shown here is derived from an EMBL/GenBank/DDBJ whole genome shotgun (WGS) entry which is preliminary data.</text>
</comment>
<evidence type="ECO:0000256" key="5">
    <source>
        <dbReference type="ARBA" id="ARBA00022729"/>
    </source>
</evidence>
<dbReference type="OrthoDB" id="10055367at2759"/>
<keyword evidence="5" id="KW-0732">Signal</keyword>
<feature type="disulfide bond" evidence="11">
    <location>
        <begin position="50"/>
        <end position="65"/>
    </location>
</feature>
<evidence type="ECO:0000256" key="9">
    <source>
        <dbReference type="ARBA" id="ARBA00023157"/>
    </source>
</evidence>
<evidence type="ECO:0000256" key="3">
    <source>
        <dbReference type="ARBA" id="ARBA00022536"/>
    </source>
</evidence>
<evidence type="ECO:0000256" key="8">
    <source>
        <dbReference type="ARBA" id="ARBA00023136"/>
    </source>
</evidence>
<reference evidence="14 15" key="1">
    <citation type="journal article" date="2013" name="Proc. Natl. Acad. Sci. U.S.A.">
        <title>The king cobra genome reveals dynamic gene evolution and adaptation in the snake venom system.</title>
        <authorList>
            <person name="Vonk F.J."/>
            <person name="Casewell N.R."/>
            <person name="Henkel C.V."/>
            <person name="Heimberg A.M."/>
            <person name="Jansen H.J."/>
            <person name="McCleary R.J."/>
            <person name="Kerkkamp H.M."/>
            <person name="Vos R.A."/>
            <person name="Guerreiro I."/>
            <person name="Calvete J.J."/>
            <person name="Wuster W."/>
            <person name="Woods A.E."/>
            <person name="Logan J.M."/>
            <person name="Harrison R.A."/>
            <person name="Castoe T.A."/>
            <person name="de Koning A.P."/>
            <person name="Pollock D.D."/>
            <person name="Yandell M."/>
            <person name="Calderon D."/>
            <person name="Renjifo C."/>
            <person name="Currier R.B."/>
            <person name="Salgado D."/>
            <person name="Pla D."/>
            <person name="Sanz L."/>
            <person name="Hyder A.S."/>
            <person name="Ribeiro J.M."/>
            <person name="Arntzen J.W."/>
            <person name="van den Thillart G.E."/>
            <person name="Boetzer M."/>
            <person name="Pirovano W."/>
            <person name="Dirks R.P."/>
            <person name="Spaink H.P."/>
            <person name="Duboule D."/>
            <person name="McGlinn E."/>
            <person name="Kini R.M."/>
            <person name="Richardson M.K."/>
        </authorList>
    </citation>
    <scope>NUCLEOTIDE SEQUENCE</scope>
    <source>
        <tissue evidence="14">Blood</tissue>
    </source>
</reference>
<evidence type="ECO:0000256" key="4">
    <source>
        <dbReference type="ARBA" id="ARBA00022692"/>
    </source>
</evidence>
<keyword evidence="10" id="KW-0325">Glycoprotein</keyword>
<accession>V8NAH6</accession>
<name>V8NAH6_OPHHA</name>
<comment type="subcellular location">
    <subcellularLocation>
        <location evidence="2">Endomembrane system</location>
    </subcellularLocation>
    <subcellularLocation>
        <location evidence="1">Membrane</location>
        <topology evidence="1">Single-pass membrane protein</topology>
    </subcellularLocation>
</comment>
<dbReference type="Gene3D" id="2.60.40.10">
    <property type="entry name" value="Immunoglobulins"/>
    <property type="match status" value="1"/>
</dbReference>
<keyword evidence="8" id="KW-0472">Membrane</keyword>
<feature type="disulfide bond" evidence="11">
    <location>
        <begin position="38"/>
        <end position="56"/>
    </location>
</feature>
<feature type="domain" description="Ig-like" evidence="13">
    <location>
        <begin position="188"/>
        <end position="234"/>
    </location>
</feature>
<dbReference type="GO" id="GO:0016192">
    <property type="term" value="P:vesicle-mediated transport"/>
    <property type="evidence" value="ECO:0007669"/>
    <property type="project" value="UniProtKB-ARBA"/>
</dbReference>
<dbReference type="PROSITE" id="PS50835">
    <property type="entry name" value="IG_LIKE"/>
    <property type="match status" value="1"/>
</dbReference>
<evidence type="ECO:0000256" key="12">
    <source>
        <dbReference type="SAM" id="MobiDB-lite"/>
    </source>
</evidence>
<dbReference type="FunFam" id="4.10.400.10:FF:000088">
    <property type="entry name" value="Heparan sulfate proteoglycan 2"/>
    <property type="match status" value="1"/>
</dbReference>
<dbReference type="GO" id="GO:0005737">
    <property type="term" value="C:cytoplasm"/>
    <property type="evidence" value="ECO:0007669"/>
    <property type="project" value="UniProtKB-ARBA"/>
</dbReference>
<dbReference type="EMBL" id="AZIM01005704">
    <property type="protein sequence ID" value="ETE59279.1"/>
    <property type="molecule type" value="Genomic_DNA"/>
</dbReference>
<dbReference type="SMART" id="SM00192">
    <property type="entry name" value="LDLa"/>
    <property type="match status" value="2"/>
</dbReference>
<dbReference type="InterPro" id="IPR013783">
    <property type="entry name" value="Ig-like_fold"/>
</dbReference>
<keyword evidence="9 11" id="KW-1015">Disulfide bond</keyword>
<comment type="caution">
    <text evidence="11">Lacks conserved residue(s) required for the propagation of feature annotation.</text>
</comment>
<evidence type="ECO:0000259" key="13">
    <source>
        <dbReference type="PROSITE" id="PS50835"/>
    </source>
</evidence>
<dbReference type="AlphaFoldDB" id="V8NAH6"/>
<dbReference type="PRINTS" id="PR00261">
    <property type="entry name" value="LDLRECEPTOR"/>
</dbReference>
<organism evidence="14 15">
    <name type="scientific">Ophiophagus hannah</name>
    <name type="common">King cobra</name>
    <name type="synonym">Naja hannah</name>
    <dbReference type="NCBI Taxonomy" id="8665"/>
    <lineage>
        <taxon>Eukaryota</taxon>
        <taxon>Metazoa</taxon>
        <taxon>Chordata</taxon>
        <taxon>Craniata</taxon>
        <taxon>Vertebrata</taxon>
        <taxon>Euteleostomi</taxon>
        <taxon>Lepidosauria</taxon>
        <taxon>Squamata</taxon>
        <taxon>Bifurcata</taxon>
        <taxon>Unidentata</taxon>
        <taxon>Episquamata</taxon>
        <taxon>Toxicofera</taxon>
        <taxon>Serpentes</taxon>
        <taxon>Colubroidea</taxon>
        <taxon>Elapidae</taxon>
        <taxon>Elapinae</taxon>
        <taxon>Ophiophagus</taxon>
    </lineage>
</organism>
<dbReference type="PANTHER" id="PTHR24270">
    <property type="entry name" value="LOW-DENSITY LIPOPROTEIN RECEPTOR-RELATED"/>
    <property type="match status" value="1"/>
</dbReference>
<evidence type="ECO:0000256" key="2">
    <source>
        <dbReference type="ARBA" id="ARBA00004308"/>
    </source>
</evidence>
<dbReference type="InterPro" id="IPR002172">
    <property type="entry name" value="LDrepeatLR_classA_rpt"/>
</dbReference>
<evidence type="ECO:0000256" key="11">
    <source>
        <dbReference type="PROSITE-ProRule" id="PRU00124"/>
    </source>
</evidence>
<proteinExistence type="predicted"/>
<evidence type="ECO:0000256" key="6">
    <source>
        <dbReference type="ARBA" id="ARBA00022737"/>
    </source>
</evidence>
<sequence>MPKTSWNPKPDRHNHLLTPTSPPVSPEIRPCTADEFSCLSGECITREFLCDRRPDCRDMSDELDCGEHLKLWGGFGPLAPFAARVCFSAVLLSAPQTSPSPPSAPSRSLPATAVNACPERCAAMDAPTAETLPTRMAAVSVATKGPGDTCGPDQFVCLSSHTCIPASYQCDEEADCQDRSDEIGCIPPQVITPPEEFIQAAPGDTIRFTCVAVGVPTPLISWRLNWGHIPTSRR</sequence>
<dbReference type="InterPro" id="IPR036179">
    <property type="entry name" value="Ig-like_dom_sf"/>
</dbReference>
<dbReference type="PROSITE" id="PS50068">
    <property type="entry name" value="LDLRA_2"/>
    <property type="match status" value="2"/>
</dbReference>
<dbReference type="GO" id="GO:0012505">
    <property type="term" value="C:endomembrane system"/>
    <property type="evidence" value="ECO:0007669"/>
    <property type="project" value="UniProtKB-SubCell"/>
</dbReference>
<feature type="disulfide bond" evidence="11">
    <location>
        <begin position="170"/>
        <end position="185"/>
    </location>
</feature>
<feature type="non-terminal residue" evidence="14">
    <location>
        <position position="1"/>
    </location>
</feature>
<evidence type="ECO:0000256" key="1">
    <source>
        <dbReference type="ARBA" id="ARBA00004167"/>
    </source>
</evidence>
<gene>
    <name evidence="14" type="primary">HSPG2</name>
    <name evidence="14" type="ORF">L345_14988</name>
</gene>
<dbReference type="InterPro" id="IPR036055">
    <property type="entry name" value="LDL_receptor-like_sf"/>
</dbReference>
<feature type="disulfide bond" evidence="11">
    <location>
        <begin position="31"/>
        <end position="43"/>
    </location>
</feature>
<dbReference type="InterPro" id="IPR007110">
    <property type="entry name" value="Ig-like_dom"/>
</dbReference>
<dbReference type="CDD" id="cd00112">
    <property type="entry name" value="LDLa"/>
    <property type="match status" value="2"/>
</dbReference>
<dbReference type="Proteomes" id="UP000018936">
    <property type="component" value="Unassembled WGS sequence"/>
</dbReference>
<dbReference type="PROSITE" id="PS01209">
    <property type="entry name" value="LDLRA_1"/>
    <property type="match status" value="2"/>
</dbReference>
<evidence type="ECO:0000313" key="15">
    <source>
        <dbReference type="Proteomes" id="UP000018936"/>
    </source>
</evidence>
<feature type="region of interest" description="Disordered" evidence="12">
    <location>
        <begin position="1"/>
        <end position="26"/>
    </location>
</feature>
<evidence type="ECO:0000256" key="10">
    <source>
        <dbReference type="ARBA" id="ARBA00023180"/>
    </source>
</evidence>
<dbReference type="SUPFAM" id="SSF48726">
    <property type="entry name" value="Immunoglobulin"/>
    <property type="match status" value="1"/>
</dbReference>
<keyword evidence="15" id="KW-1185">Reference proteome</keyword>
<evidence type="ECO:0000256" key="7">
    <source>
        <dbReference type="ARBA" id="ARBA00022989"/>
    </source>
</evidence>
<keyword evidence="7" id="KW-1133">Transmembrane helix</keyword>
<dbReference type="InterPro" id="IPR023415">
    <property type="entry name" value="LDLR_class-A_CS"/>
</dbReference>